<accession>A0A0G1QQJ1</accession>
<evidence type="ECO:0000259" key="3">
    <source>
        <dbReference type="Pfam" id="PF00534"/>
    </source>
</evidence>
<dbReference type="PANTHER" id="PTHR46401:SF2">
    <property type="entry name" value="GLYCOSYLTRANSFERASE WBBK-RELATED"/>
    <property type="match status" value="1"/>
</dbReference>
<dbReference type="GO" id="GO:0009103">
    <property type="term" value="P:lipopolysaccharide biosynthetic process"/>
    <property type="evidence" value="ECO:0007669"/>
    <property type="project" value="TreeGrafter"/>
</dbReference>
<dbReference type="SUPFAM" id="SSF53756">
    <property type="entry name" value="UDP-Glycosyltransferase/glycogen phosphorylase"/>
    <property type="match status" value="1"/>
</dbReference>
<dbReference type="Proteomes" id="UP000034329">
    <property type="component" value="Unassembled WGS sequence"/>
</dbReference>
<comment type="caution">
    <text evidence="4">The sequence shown here is derived from an EMBL/GenBank/DDBJ whole genome shotgun (WGS) entry which is preliminary data.</text>
</comment>
<dbReference type="PANTHER" id="PTHR46401">
    <property type="entry name" value="GLYCOSYLTRANSFERASE WBBK-RELATED"/>
    <property type="match status" value="1"/>
</dbReference>
<evidence type="ECO:0000256" key="1">
    <source>
        <dbReference type="ARBA" id="ARBA00022679"/>
    </source>
</evidence>
<evidence type="ECO:0000256" key="2">
    <source>
        <dbReference type="SAM" id="Phobius"/>
    </source>
</evidence>
<dbReference type="Pfam" id="PF00534">
    <property type="entry name" value="Glycos_transf_1"/>
    <property type="match status" value="1"/>
</dbReference>
<dbReference type="EMBL" id="LCLA01000001">
    <property type="protein sequence ID" value="KKU10910.1"/>
    <property type="molecule type" value="Genomic_DNA"/>
</dbReference>
<evidence type="ECO:0000313" key="4">
    <source>
        <dbReference type="EMBL" id="KKU10910.1"/>
    </source>
</evidence>
<name>A0A0G1QQJ1_9BACT</name>
<keyword evidence="2" id="KW-1133">Transmembrane helix</keyword>
<protein>
    <submittedName>
        <fullName evidence="4">Glycosyl transferase group 1</fullName>
    </submittedName>
</protein>
<dbReference type="Gene3D" id="3.40.50.2000">
    <property type="entry name" value="Glycogen Phosphorylase B"/>
    <property type="match status" value="2"/>
</dbReference>
<feature type="domain" description="Glycosyl transferase family 1" evidence="3">
    <location>
        <begin position="69"/>
        <end position="229"/>
    </location>
</feature>
<keyword evidence="2" id="KW-0812">Transmembrane</keyword>
<dbReference type="GO" id="GO:0016757">
    <property type="term" value="F:glycosyltransferase activity"/>
    <property type="evidence" value="ECO:0007669"/>
    <property type="project" value="InterPro"/>
</dbReference>
<keyword evidence="2" id="KW-0472">Membrane</keyword>
<dbReference type="AlphaFoldDB" id="A0A0G1QQJ1"/>
<evidence type="ECO:0000313" key="5">
    <source>
        <dbReference type="Proteomes" id="UP000034329"/>
    </source>
</evidence>
<feature type="transmembrane region" description="Helical" evidence="2">
    <location>
        <begin position="6"/>
        <end position="25"/>
    </location>
</feature>
<organism evidence="4 5">
    <name type="scientific">Candidatus Woesebacteria bacterium GW2011_GWB1_45_5</name>
    <dbReference type="NCBI Taxonomy" id="1618581"/>
    <lineage>
        <taxon>Bacteria</taxon>
        <taxon>Candidatus Woeseibacteriota</taxon>
    </lineage>
</organism>
<keyword evidence="1 4" id="KW-0808">Transferase</keyword>
<sequence length="257" mass="28603">PLPFPVNWLVGLIGYLGEPVIFLFYRNTKFMTGSESAKKELVKLGIPEKNINIVPHGVITSNARNSIPANEKKQKTVSFLGILSRDKGIEGALKCFALLAERDSFIFWVIGRAETESYKKHLEALVKTLGLEKKVKFWGFVSQKKKFELLAKSGVMINPSIREGWGLVNIEANAMGIPVVAYNSLGLTDSVKDGVSGVIVKRNTPKDLADTVEWVLSDKTIYKKLSEGAVSWSKEFSWDRSRKISLKVITSVIGKWS</sequence>
<reference evidence="4 5" key="1">
    <citation type="journal article" date="2015" name="Nature">
        <title>rRNA introns, odd ribosomes, and small enigmatic genomes across a large radiation of phyla.</title>
        <authorList>
            <person name="Brown C.T."/>
            <person name="Hug L.A."/>
            <person name="Thomas B.C."/>
            <person name="Sharon I."/>
            <person name="Castelle C.J."/>
            <person name="Singh A."/>
            <person name="Wilkins M.J."/>
            <person name="Williams K.H."/>
            <person name="Banfield J.F."/>
        </authorList>
    </citation>
    <scope>NUCLEOTIDE SEQUENCE [LARGE SCALE GENOMIC DNA]</scope>
</reference>
<gene>
    <name evidence="4" type="ORF">UX13_C0001G0001</name>
</gene>
<proteinExistence type="predicted"/>
<dbReference type="CDD" id="cd03801">
    <property type="entry name" value="GT4_PimA-like"/>
    <property type="match status" value="1"/>
</dbReference>
<dbReference type="InterPro" id="IPR001296">
    <property type="entry name" value="Glyco_trans_1"/>
</dbReference>
<feature type="non-terminal residue" evidence="4">
    <location>
        <position position="1"/>
    </location>
</feature>